<keyword evidence="6" id="KW-0378">Hydrolase</keyword>
<feature type="transmembrane region" description="Helical" evidence="5">
    <location>
        <begin position="64"/>
        <end position="85"/>
    </location>
</feature>
<dbReference type="InterPro" id="IPR001940">
    <property type="entry name" value="Peptidase_S1C"/>
</dbReference>
<reference evidence="6 7" key="1">
    <citation type="submission" date="2019-03" db="EMBL/GenBank/DDBJ databases">
        <title>Whole genome sequence of a novel Rubrobacter taiwanensis strain, isolated from Yellowstone National Park.</title>
        <authorList>
            <person name="Freed S."/>
            <person name="Ramaley R.F."/>
            <person name="Kyndt J.A."/>
        </authorList>
    </citation>
    <scope>NUCLEOTIDE SEQUENCE [LARGE SCALE GENOMIC DNA]</scope>
    <source>
        <strain evidence="6 7">Yellowstone</strain>
    </source>
</reference>
<evidence type="ECO:0000313" key="7">
    <source>
        <dbReference type="Proteomes" id="UP000295244"/>
    </source>
</evidence>
<keyword evidence="2 5" id="KW-0812">Transmembrane</keyword>
<dbReference type="RefSeq" id="WP_132687761.1">
    <property type="nucleotide sequence ID" value="NZ_SKBU01000004.1"/>
</dbReference>
<dbReference type="Pfam" id="PF02674">
    <property type="entry name" value="Colicin_V"/>
    <property type="match status" value="1"/>
</dbReference>
<evidence type="ECO:0000256" key="4">
    <source>
        <dbReference type="ARBA" id="ARBA00023136"/>
    </source>
</evidence>
<dbReference type="Proteomes" id="UP000295244">
    <property type="component" value="Unassembled WGS sequence"/>
</dbReference>
<dbReference type="PANTHER" id="PTHR43019:SF23">
    <property type="entry name" value="PROTEASE DO-LIKE 5, CHLOROPLASTIC"/>
    <property type="match status" value="1"/>
</dbReference>
<dbReference type="GO" id="GO:0006508">
    <property type="term" value="P:proteolysis"/>
    <property type="evidence" value="ECO:0007669"/>
    <property type="project" value="UniProtKB-KW"/>
</dbReference>
<dbReference type="InterPro" id="IPR003825">
    <property type="entry name" value="Colicin-V_CvpA"/>
</dbReference>
<dbReference type="GO" id="GO:0004252">
    <property type="term" value="F:serine-type endopeptidase activity"/>
    <property type="evidence" value="ECO:0007669"/>
    <property type="project" value="InterPro"/>
</dbReference>
<keyword evidence="6" id="KW-0645">Protease</keyword>
<evidence type="ECO:0000256" key="1">
    <source>
        <dbReference type="ARBA" id="ARBA00004141"/>
    </source>
</evidence>
<keyword evidence="4 5" id="KW-0472">Membrane</keyword>
<dbReference type="NCBIfam" id="NF033740">
    <property type="entry name" value="MarP_fam_protase"/>
    <property type="match status" value="1"/>
</dbReference>
<dbReference type="PANTHER" id="PTHR43019">
    <property type="entry name" value="SERINE ENDOPROTEASE DEGS"/>
    <property type="match status" value="1"/>
</dbReference>
<feature type="transmembrane region" description="Helical" evidence="5">
    <location>
        <begin position="97"/>
        <end position="126"/>
    </location>
</feature>
<dbReference type="AlphaFoldDB" id="A0A4R1BSN2"/>
<dbReference type="SUPFAM" id="SSF50494">
    <property type="entry name" value="Trypsin-like serine proteases"/>
    <property type="match status" value="1"/>
</dbReference>
<evidence type="ECO:0000256" key="2">
    <source>
        <dbReference type="ARBA" id="ARBA00022692"/>
    </source>
</evidence>
<evidence type="ECO:0000313" key="6">
    <source>
        <dbReference type="EMBL" id="TCJ20296.1"/>
    </source>
</evidence>
<dbReference type="EMBL" id="SKBU01000004">
    <property type="protein sequence ID" value="TCJ20296.1"/>
    <property type="molecule type" value="Genomic_DNA"/>
</dbReference>
<sequence length="387" mass="39709">MLGELNILDWLIVAFAVLLAMRGLSAGFLASLLSLAGVVAGAFLGSRLAPALLSGETLAPYGPLISIAGALIFAAIGEAAARSLGDRLRRRLKDGGLVAALDGLGGALFGAAMALIFAWIAGVLILQAPLSPLLHNPVQRSEIFQRLDERLPSQTLLQTFARLDPLPELDGPDADVAPPDAAILQDLDLQTLGPSVVRVSGIACGVGVEGSGWVAAPGLVVTNAHVVAGEEYTSVQPGGAGQRLDAEVVLFDVRNDIAVLRVPGLDLPSLPTASPIPGEPVAILGYPGNGPFDVRPGRLGNTHAVISSDFYGRGPVQRQVTSIRGLVRQGNSGGPVVNARGEVVATVFASRADGERVGYGIPSPIVEDLIATALQNPEPADTGPCAA</sequence>
<evidence type="ECO:0000256" key="5">
    <source>
        <dbReference type="SAM" id="Phobius"/>
    </source>
</evidence>
<protein>
    <submittedName>
        <fullName evidence="6">MarP family serine protease</fullName>
    </submittedName>
</protein>
<gene>
    <name evidence="6" type="ORF">E0L93_01975</name>
</gene>
<dbReference type="OrthoDB" id="9766361at2"/>
<organism evidence="6 7">
    <name type="scientific">Rubrobacter taiwanensis</name>
    <dbReference type="NCBI Taxonomy" id="185139"/>
    <lineage>
        <taxon>Bacteria</taxon>
        <taxon>Bacillati</taxon>
        <taxon>Actinomycetota</taxon>
        <taxon>Rubrobacteria</taxon>
        <taxon>Rubrobacterales</taxon>
        <taxon>Rubrobacteraceae</taxon>
        <taxon>Rubrobacter</taxon>
    </lineage>
</organism>
<dbReference type="Gene3D" id="2.40.10.10">
    <property type="entry name" value="Trypsin-like serine proteases"/>
    <property type="match status" value="2"/>
</dbReference>
<name>A0A4R1BSN2_9ACTN</name>
<dbReference type="PRINTS" id="PR00834">
    <property type="entry name" value="PROTEASES2C"/>
</dbReference>
<comment type="subcellular location">
    <subcellularLocation>
        <location evidence="1">Membrane</location>
        <topology evidence="1">Multi-pass membrane protein</topology>
    </subcellularLocation>
</comment>
<dbReference type="InterPro" id="IPR043504">
    <property type="entry name" value="Peptidase_S1_PA_chymotrypsin"/>
</dbReference>
<dbReference type="Pfam" id="PF13365">
    <property type="entry name" value="Trypsin_2"/>
    <property type="match status" value="1"/>
</dbReference>
<keyword evidence="7" id="KW-1185">Reference proteome</keyword>
<accession>A0A4R1BSN2</accession>
<proteinExistence type="predicted"/>
<evidence type="ECO:0000256" key="3">
    <source>
        <dbReference type="ARBA" id="ARBA00022989"/>
    </source>
</evidence>
<keyword evidence="3 5" id="KW-1133">Transmembrane helix</keyword>
<dbReference type="InterPro" id="IPR009003">
    <property type="entry name" value="Peptidase_S1_PA"/>
</dbReference>
<feature type="transmembrane region" description="Helical" evidence="5">
    <location>
        <begin position="12"/>
        <end position="44"/>
    </location>
</feature>
<dbReference type="GO" id="GO:0016020">
    <property type="term" value="C:membrane"/>
    <property type="evidence" value="ECO:0007669"/>
    <property type="project" value="UniProtKB-SubCell"/>
</dbReference>
<dbReference type="InterPro" id="IPR047680">
    <property type="entry name" value="MarP-like"/>
</dbReference>
<comment type="caution">
    <text evidence="6">The sequence shown here is derived from an EMBL/GenBank/DDBJ whole genome shotgun (WGS) entry which is preliminary data.</text>
</comment>
<dbReference type="GO" id="GO:0009403">
    <property type="term" value="P:toxin biosynthetic process"/>
    <property type="evidence" value="ECO:0007669"/>
    <property type="project" value="InterPro"/>
</dbReference>